<comment type="caution">
    <text evidence="1">The sequence shown here is derived from an EMBL/GenBank/DDBJ whole genome shotgun (WGS) entry which is preliminary data.</text>
</comment>
<proteinExistence type="predicted"/>
<accession>A0ABT0Z2B3</accession>
<name>A0ABT0Z2B3_9FLAO</name>
<evidence type="ECO:0000313" key="1">
    <source>
        <dbReference type="EMBL" id="MCM8569867.1"/>
    </source>
</evidence>
<reference evidence="1" key="1">
    <citation type="submission" date="2022-06" db="EMBL/GenBank/DDBJ databases">
        <title>Gramella sediminis sp. nov., isolated from deep-sea sediment of the Indian Ocean.</title>
        <authorList>
            <person name="Yang L."/>
        </authorList>
    </citation>
    <scope>NUCLEOTIDE SEQUENCE</scope>
    <source>
        <strain evidence="1">HMD3159</strain>
    </source>
</reference>
<evidence type="ECO:0000313" key="2">
    <source>
        <dbReference type="Proteomes" id="UP001155077"/>
    </source>
</evidence>
<dbReference type="RefSeq" id="WP_252113368.1">
    <property type="nucleotide sequence ID" value="NZ_JAMSCK010000003.1"/>
</dbReference>
<organism evidence="1 2">
    <name type="scientific">Gramella jeungdoensis</name>
    <dbReference type="NCBI Taxonomy" id="708091"/>
    <lineage>
        <taxon>Bacteria</taxon>
        <taxon>Pseudomonadati</taxon>
        <taxon>Bacteroidota</taxon>
        <taxon>Flavobacteriia</taxon>
        <taxon>Flavobacteriales</taxon>
        <taxon>Flavobacteriaceae</taxon>
        <taxon>Christiangramia</taxon>
    </lineage>
</organism>
<gene>
    <name evidence="1" type="ORF">NE848_10785</name>
</gene>
<sequence>MKSLSNRDGLLKEIFDLTLSFQLKYPEIYENLLETPLFLTYKNKDISKKEFLNYREFLKAQFEILEATKANTRLIVL</sequence>
<protein>
    <submittedName>
        <fullName evidence="1">Uncharacterized protein</fullName>
    </submittedName>
</protein>
<dbReference type="Proteomes" id="UP001155077">
    <property type="component" value="Unassembled WGS sequence"/>
</dbReference>
<keyword evidence="2" id="KW-1185">Reference proteome</keyword>
<dbReference type="EMBL" id="JAMSCK010000003">
    <property type="protein sequence ID" value="MCM8569867.1"/>
    <property type="molecule type" value="Genomic_DNA"/>
</dbReference>